<dbReference type="GO" id="GO:0005634">
    <property type="term" value="C:nucleus"/>
    <property type="evidence" value="ECO:0007669"/>
    <property type="project" value="UniProtKB-SubCell"/>
</dbReference>
<evidence type="ECO:0000256" key="8">
    <source>
        <dbReference type="ARBA" id="ARBA00023242"/>
    </source>
</evidence>
<evidence type="ECO:0000256" key="6">
    <source>
        <dbReference type="ARBA" id="ARBA00022691"/>
    </source>
</evidence>
<proteinExistence type="predicted"/>
<keyword evidence="7" id="KW-0819">tRNA processing</keyword>
<keyword evidence="4" id="KW-0489">Methyltransferase</keyword>
<sequence>MHLALAHTAYARIIKDRACSLAFVISFHQMDPSKPSRSIFTIDSGKIQAGDTVIVYHSRDNLSSIVVTPGQQLSSRFGEFLHESMIGMPFGSKCASRKGNGFTYLLRPTPELWTLALPHRTQILYHPDISFITSQLDIKPGSFVLEAGTGSGSFSHSIARTIGPHGKLLSFEFHEERYHKAITEFEAHGLLSTVGGPISLAHRNVIRDGFGDLGNSALRVDSVFLDLPAPWDALEDVKRLMNPSQISRICCFSPCIEQVQKTCQTLASLGFSDLVMFETLVRTHEPVTTTMAKVDDAVKRIKEVEIKKEARREKQISEAKRRKQLTKANVVIQPDSNETHDKRKVSQDPEDSNNHISKKPRTEIKEENPRPEVKEQSPRPGIKEESPRPETKEESPRPEIKNESPRPENKKESLRPENKEESSRPEIKEQSPRPGIKTQAPHPEIRVESRDNGELNGRKPPPIKAYNPNTLETCKPAGMTRGHTSFLTFATLLPKPLPSLTNDKT</sequence>
<gene>
    <name evidence="12" type="ORF">O181_056801</name>
</gene>
<dbReference type="GO" id="GO:0031515">
    <property type="term" value="C:tRNA (m1A) methyltransferase complex"/>
    <property type="evidence" value="ECO:0007669"/>
    <property type="project" value="InterPro"/>
</dbReference>
<evidence type="ECO:0000256" key="7">
    <source>
        <dbReference type="ARBA" id="ARBA00022694"/>
    </source>
</evidence>
<evidence type="ECO:0000256" key="2">
    <source>
        <dbReference type="ARBA" id="ARBA00012796"/>
    </source>
</evidence>
<dbReference type="FunFam" id="3.40.50.150:FF:000247">
    <property type="entry name" value="tRNA (adenine(58)-N(1))-methyltransferase catalytic subunit TRM61"/>
    <property type="match status" value="1"/>
</dbReference>
<protein>
    <recommendedName>
        <fullName evidence="3">tRNA (adenine(58)-N(1))-methyltransferase catalytic subunit TRM61</fullName>
        <ecNumber evidence="2">2.1.1.220</ecNumber>
    </recommendedName>
    <alternativeName>
        <fullName evidence="9">tRNA(m1A58)-methyltransferase subunit TRM61</fullName>
    </alternativeName>
</protein>
<name>A0A9Q3EDX7_9BASI</name>
<dbReference type="InterPro" id="IPR029063">
    <property type="entry name" value="SAM-dependent_MTases_sf"/>
</dbReference>
<dbReference type="FunFam" id="3.10.330.20:FF:000009">
    <property type="entry name" value="tRNA (adenine(58)-N(1))-methyltransferase catalytic subunit TRM61"/>
    <property type="match status" value="1"/>
</dbReference>
<dbReference type="SUPFAM" id="SSF53335">
    <property type="entry name" value="S-adenosyl-L-methionine-dependent methyltransferases"/>
    <property type="match status" value="1"/>
</dbReference>
<feature type="compositionally biased region" description="Basic and acidic residues" evidence="10">
    <location>
        <begin position="337"/>
        <end position="347"/>
    </location>
</feature>
<dbReference type="EMBL" id="AVOT02025673">
    <property type="protein sequence ID" value="MBW0517086.1"/>
    <property type="molecule type" value="Genomic_DNA"/>
</dbReference>
<evidence type="ECO:0000256" key="4">
    <source>
        <dbReference type="ARBA" id="ARBA00022603"/>
    </source>
</evidence>
<dbReference type="AlphaFoldDB" id="A0A9Q3EDX7"/>
<feature type="compositionally biased region" description="Basic and acidic residues" evidence="10">
    <location>
        <begin position="360"/>
        <end position="431"/>
    </location>
</feature>
<dbReference type="Gene3D" id="3.40.50.150">
    <property type="entry name" value="Vaccinia Virus protein VP39"/>
    <property type="match status" value="1"/>
</dbReference>
<evidence type="ECO:0000256" key="1">
    <source>
        <dbReference type="ARBA" id="ARBA00004123"/>
    </source>
</evidence>
<evidence type="ECO:0000313" key="12">
    <source>
        <dbReference type="EMBL" id="MBW0517086.1"/>
    </source>
</evidence>
<evidence type="ECO:0000256" key="10">
    <source>
        <dbReference type="SAM" id="MobiDB-lite"/>
    </source>
</evidence>
<feature type="domain" description="tRNA (adenine(58)-N(1))-methyltransferase catalytic subunit TRM61 C-terminal" evidence="11">
    <location>
        <begin position="101"/>
        <end position="334"/>
    </location>
</feature>
<evidence type="ECO:0000256" key="3">
    <source>
        <dbReference type="ARBA" id="ARBA00015963"/>
    </source>
</evidence>
<accession>A0A9Q3EDX7</accession>
<comment type="caution">
    <text evidence="12">The sequence shown here is derived from an EMBL/GenBank/DDBJ whole genome shotgun (WGS) entry which is preliminary data.</text>
</comment>
<evidence type="ECO:0000256" key="9">
    <source>
        <dbReference type="ARBA" id="ARBA00033309"/>
    </source>
</evidence>
<dbReference type="InterPro" id="IPR049470">
    <property type="entry name" value="TRM61_C"/>
</dbReference>
<feature type="compositionally biased region" description="Basic and acidic residues" evidence="10">
    <location>
        <begin position="443"/>
        <end position="457"/>
    </location>
</feature>
<keyword evidence="8" id="KW-0539">Nucleus</keyword>
<organism evidence="12 13">
    <name type="scientific">Austropuccinia psidii MF-1</name>
    <dbReference type="NCBI Taxonomy" id="1389203"/>
    <lineage>
        <taxon>Eukaryota</taxon>
        <taxon>Fungi</taxon>
        <taxon>Dikarya</taxon>
        <taxon>Basidiomycota</taxon>
        <taxon>Pucciniomycotina</taxon>
        <taxon>Pucciniomycetes</taxon>
        <taxon>Pucciniales</taxon>
        <taxon>Sphaerophragmiaceae</taxon>
        <taxon>Austropuccinia</taxon>
    </lineage>
</organism>
<dbReference type="PROSITE" id="PS51620">
    <property type="entry name" value="SAM_TRM61"/>
    <property type="match status" value="1"/>
</dbReference>
<evidence type="ECO:0000256" key="5">
    <source>
        <dbReference type="ARBA" id="ARBA00022679"/>
    </source>
</evidence>
<comment type="subcellular location">
    <subcellularLocation>
        <location evidence="1">Nucleus</location>
    </subcellularLocation>
</comment>
<evidence type="ECO:0000313" key="13">
    <source>
        <dbReference type="Proteomes" id="UP000765509"/>
    </source>
</evidence>
<feature type="region of interest" description="Disordered" evidence="10">
    <location>
        <begin position="310"/>
        <end position="477"/>
    </location>
</feature>
<reference evidence="12" key="1">
    <citation type="submission" date="2021-03" db="EMBL/GenBank/DDBJ databases">
        <title>Draft genome sequence of rust myrtle Austropuccinia psidii MF-1, a brazilian biotype.</title>
        <authorList>
            <person name="Quecine M.C."/>
            <person name="Pachon D.M.R."/>
            <person name="Bonatelli M.L."/>
            <person name="Correr F.H."/>
            <person name="Franceschini L.M."/>
            <person name="Leite T.F."/>
            <person name="Margarido G.R.A."/>
            <person name="Almeida C.A."/>
            <person name="Ferrarezi J.A."/>
            <person name="Labate C.A."/>
        </authorList>
    </citation>
    <scope>NUCLEOTIDE SEQUENCE</scope>
    <source>
        <strain evidence="12">MF-1</strain>
    </source>
</reference>
<dbReference type="PANTHER" id="PTHR12133">
    <property type="entry name" value="TRNA (ADENINE(58)-N(1))-METHYLTRANSFERASE"/>
    <property type="match status" value="1"/>
</dbReference>
<dbReference type="GO" id="GO:0030488">
    <property type="term" value="P:tRNA methylation"/>
    <property type="evidence" value="ECO:0007669"/>
    <property type="project" value="InterPro"/>
</dbReference>
<dbReference type="Pfam" id="PF14801">
    <property type="entry name" value="TrmI-like_N"/>
    <property type="match status" value="1"/>
</dbReference>
<keyword evidence="13" id="KW-1185">Reference proteome</keyword>
<dbReference type="Gene3D" id="3.10.330.20">
    <property type="match status" value="1"/>
</dbReference>
<dbReference type="InterPro" id="IPR014816">
    <property type="entry name" value="tRNA_MeTrfase_Gcd14"/>
</dbReference>
<dbReference type="Proteomes" id="UP000765509">
    <property type="component" value="Unassembled WGS sequence"/>
</dbReference>
<dbReference type="EC" id="2.1.1.220" evidence="2"/>
<dbReference type="PANTHER" id="PTHR12133:SF2">
    <property type="entry name" value="TRNA (ADENINE(58)-N(1))-METHYLTRANSFERASE CATALYTIC SUBUNIT TRMT61A"/>
    <property type="match status" value="1"/>
</dbReference>
<feature type="compositionally biased region" description="Basic and acidic residues" evidence="10">
    <location>
        <begin position="310"/>
        <end position="319"/>
    </location>
</feature>
<keyword evidence="6" id="KW-0949">S-adenosyl-L-methionine</keyword>
<evidence type="ECO:0000259" key="11">
    <source>
        <dbReference type="Pfam" id="PF08704"/>
    </source>
</evidence>
<dbReference type="OrthoDB" id="1925287at2759"/>
<dbReference type="Pfam" id="PF08704">
    <property type="entry name" value="GCD14"/>
    <property type="match status" value="1"/>
</dbReference>
<keyword evidence="5" id="KW-0808">Transferase</keyword>
<dbReference type="GO" id="GO:0160107">
    <property type="term" value="F:tRNA (adenine(58)-N1)-methyltransferase activity"/>
    <property type="evidence" value="ECO:0007669"/>
    <property type="project" value="UniProtKB-EC"/>
</dbReference>